<dbReference type="Gene3D" id="3.80.10.10">
    <property type="entry name" value="Ribonuclease Inhibitor"/>
    <property type="match status" value="2"/>
</dbReference>
<gene>
    <name evidence="1" type="ORF">Homavirus8_9</name>
</gene>
<dbReference type="InterPro" id="IPR032675">
    <property type="entry name" value="LRR_dom_sf"/>
</dbReference>
<evidence type="ECO:0000313" key="1">
    <source>
        <dbReference type="EMBL" id="AYV82116.1"/>
    </source>
</evidence>
<proteinExistence type="predicted"/>
<reference evidence="1" key="1">
    <citation type="submission" date="2018-10" db="EMBL/GenBank/DDBJ databases">
        <title>Hidden diversity of soil giant viruses.</title>
        <authorList>
            <person name="Schulz F."/>
            <person name="Alteio L."/>
            <person name="Goudeau D."/>
            <person name="Ryan E.M."/>
            <person name="Malmstrom R.R."/>
            <person name="Blanchard J."/>
            <person name="Woyke T."/>
        </authorList>
    </citation>
    <scope>NUCLEOTIDE SEQUENCE</scope>
    <source>
        <strain evidence="1">HOV1</strain>
    </source>
</reference>
<dbReference type="EMBL" id="MK072339">
    <property type="protein sequence ID" value="AYV82116.1"/>
    <property type="molecule type" value="Genomic_DNA"/>
</dbReference>
<name>A0A3G5A4E6_9VIRU</name>
<dbReference type="InterPro" id="IPR001611">
    <property type="entry name" value="Leu-rich_rpt"/>
</dbReference>
<dbReference type="InterPro" id="IPR052394">
    <property type="entry name" value="LRR-containing"/>
</dbReference>
<evidence type="ECO:0008006" key="2">
    <source>
        <dbReference type="Google" id="ProtNLM"/>
    </source>
</evidence>
<sequence length="305" mass="34980">MTSRKEQSRIILLSYNKPLTKTNNNSYELIDTEYTFESLDDAIEIFKILRKNTAVKEVIYNCNVICKYATLDDQYDDEYDDEYCKCKQGTCDNDKCFKYFLKTIKGNKSINKVNIYTSLNPTNLNELQNKFLVNKHITDLGIGCCGINNKVVSIVNILSKNTTLVHLRLFSNKIGNIGIQFICNALSYNDTLYSLDISYNTFNDDSTKSIVNMITRNKRLHTLHLEGNKINAENIYKIIDSIQKNKSICQLYIGHSELNGDFEDTILNAIKCGKLPCSLDVLYIRTNKPEPPQNLMSIIHNMPDD</sequence>
<dbReference type="SUPFAM" id="SSF52047">
    <property type="entry name" value="RNI-like"/>
    <property type="match status" value="1"/>
</dbReference>
<dbReference type="SMART" id="SM00368">
    <property type="entry name" value="LRR_RI"/>
    <property type="match status" value="3"/>
</dbReference>
<dbReference type="PANTHER" id="PTHR24114">
    <property type="entry name" value="LEUCINE RICH REPEAT FAMILY PROTEIN"/>
    <property type="match status" value="1"/>
</dbReference>
<accession>A0A3G5A4E6</accession>
<protein>
    <recommendedName>
        <fullName evidence="2">Leucine-rich repeat protein</fullName>
    </recommendedName>
</protein>
<organism evidence="1">
    <name type="scientific">Homavirus sp</name>
    <dbReference type="NCBI Taxonomy" id="2487769"/>
    <lineage>
        <taxon>Viruses</taxon>
        <taxon>Varidnaviria</taxon>
        <taxon>Bamfordvirae</taxon>
        <taxon>Nucleocytoviricota</taxon>
        <taxon>Megaviricetes</taxon>
        <taxon>Imitervirales</taxon>
        <taxon>Mimiviridae</taxon>
        <taxon>Klosneuvirinae</taxon>
    </lineage>
</organism>
<dbReference type="Pfam" id="PF13516">
    <property type="entry name" value="LRR_6"/>
    <property type="match status" value="1"/>
</dbReference>
<dbReference type="PANTHER" id="PTHR24114:SF2">
    <property type="entry name" value="F-BOX DOMAIN-CONTAINING PROTEIN-RELATED"/>
    <property type="match status" value="1"/>
</dbReference>